<dbReference type="Proteomes" id="UP001304895">
    <property type="component" value="Unassembled WGS sequence"/>
</dbReference>
<gene>
    <name evidence="1" type="ORF">BT67DRAFT_61400</name>
</gene>
<reference evidence="1" key="1">
    <citation type="journal article" date="2023" name="Mol. Phylogenet. Evol.">
        <title>Genome-scale phylogeny and comparative genomics of the fungal order Sordariales.</title>
        <authorList>
            <person name="Hensen N."/>
            <person name="Bonometti L."/>
            <person name="Westerberg I."/>
            <person name="Brannstrom I.O."/>
            <person name="Guillou S."/>
            <person name="Cros-Aarteil S."/>
            <person name="Calhoun S."/>
            <person name="Haridas S."/>
            <person name="Kuo A."/>
            <person name="Mondo S."/>
            <person name="Pangilinan J."/>
            <person name="Riley R."/>
            <person name="LaButti K."/>
            <person name="Andreopoulos B."/>
            <person name="Lipzen A."/>
            <person name="Chen C."/>
            <person name="Yan M."/>
            <person name="Daum C."/>
            <person name="Ng V."/>
            <person name="Clum A."/>
            <person name="Steindorff A."/>
            <person name="Ohm R.A."/>
            <person name="Martin F."/>
            <person name="Silar P."/>
            <person name="Natvig D.O."/>
            <person name="Lalanne C."/>
            <person name="Gautier V."/>
            <person name="Ament-Velasquez S.L."/>
            <person name="Kruys A."/>
            <person name="Hutchinson M.I."/>
            <person name="Powell A.J."/>
            <person name="Barry K."/>
            <person name="Miller A.N."/>
            <person name="Grigoriev I.V."/>
            <person name="Debuchy R."/>
            <person name="Gladieux P."/>
            <person name="Hiltunen Thoren M."/>
            <person name="Johannesson H."/>
        </authorList>
    </citation>
    <scope>NUCLEOTIDE SEQUENCE</scope>
    <source>
        <strain evidence="1">CBS 123565</strain>
    </source>
</reference>
<protein>
    <submittedName>
        <fullName evidence="1">Uncharacterized protein</fullName>
    </submittedName>
</protein>
<comment type="caution">
    <text evidence="1">The sequence shown here is derived from an EMBL/GenBank/DDBJ whole genome shotgun (WGS) entry which is preliminary data.</text>
</comment>
<dbReference type="EMBL" id="MU853413">
    <property type="protein sequence ID" value="KAK4133277.1"/>
    <property type="molecule type" value="Genomic_DNA"/>
</dbReference>
<evidence type="ECO:0000313" key="2">
    <source>
        <dbReference type="Proteomes" id="UP001304895"/>
    </source>
</evidence>
<name>A0AAN6UHT6_9PEZI</name>
<proteinExistence type="predicted"/>
<accession>A0AAN6UHT6</accession>
<sequence>MTATLGMEAARGLEERGAQFEISGPKEAMANWDHECQPADTPAARLARHKWTRSRPVTAPPELWQGSHQLWEYLVPVDAWLIRTLQARLIALERERYERSHALAEGNSAPPSAICDATAIREEEHPTCGGAQRFMSLMPPPPSFPLPSSPSHILERL</sequence>
<keyword evidence="2" id="KW-1185">Reference proteome</keyword>
<organism evidence="1 2">
    <name type="scientific">Trichocladium antarcticum</name>
    <dbReference type="NCBI Taxonomy" id="1450529"/>
    <lineage>
        <taxon>Eukaryota</taxon>
        <taxon>Fungi</taxon>
        <taxon>Dikarya</taxon>
        <taxon>Ascomycota</taxon>
        <taxon>Pezizomycotina</taxon>
        <taxon>Sordariomycetes</taxon>
        <taxon>Sordariomycetidae</taxon>
        <taxon>Sordariales</taxon>
        <taxon>Chaetomiaceae</taxon>
        <taxon>Trichocladium</taxon>
    </lineage>
</organism>
<dbReference type="AlphaFoldDB" id="A0AAN6UHT6"/>
<reference evidence="1" key="2">
    <citation type="submission" date="2023-05" db="EMBL/GenBank/DDBJ databases">
        <authorList>
            <consortium name="Lawrence Berkeley National Laboratory"/>
            <person name="Steindorff A."/>
            <person name="Hensen N."/>
            <person name="Bonometti L."/>
            <person name="Westerberg I."/>
            <person name="Brannstrom I.O."/>
            <person name="Guillou S."/>
            <person name="Cros-Aarteil S."/>
            <person name="Calhoun S."/>
            <person name="Haridas S."/>
            <person name="Kuo A."/>
            <person name="Mondo S."/>
            <person name="Pangilinan J."/>
            <person name="Riley R."/>
            <person name="Labutti K."/>
            <person name="Andreopoulos B."/>
            <person name="Lipzen A."/>
            <person name="Chen C."/>
            <person name="Yanf M."/>
            <person name="Daum C."/>
            <person name="Ng V."/>
            <person name="Clum A."/>
            <person name="Ohm R."/>
            <person name="Martin F."/>
            <person name="Silar P."/>
            <person name="Natvig D."/>
            <person name="Lalanne C."/>
            <person name="Gautier V."/>
            <person name="Ament-Velasquez S.L."/>
            <person name="Kruys A."/>
            <person name="Hutchinson M.I."/>
            <person name="Powell A.J."/>
            <person name="Barry K."/>
            <person name="Miller A.N."/>
            <person name="Grigoriev I.V."/>
            <person name="Debuchy R."/>
            <person name="Gladieux P."/>
            <person name="Thoren M.H."/>
            <person name="Johannesson H."/>
        </authorList>
    </citation>
    <scope>NUCLEOTIDE SEQUENCE</scope>
    <source>
        <strain evidence="1">CBS 123565</strain>
    </source>
</reference>
<evidence type="ECO:0000313" key="1">
    <source>
        <dbReference type="EMBL" id="KAK4133277.1"/>
    </source>
</evidence>